<feature type="region of interest" description="Disordered" evidence="1">
    <location>
        <begin position="118"/>
        <end position="188"/>
    </location>
</feature>
<proteinExistence type="predicted"/>
<accession>A0A221KG50</accession>
<dbReference type="EMBL" id="CP022423">
    <property type="protein sequence ID" value="ASM77780.1"/>
    <property type="molecule type" value="Genomic_DNA"/>
</dbReference>
<keyword evidence="3" id="KW-1185">Reference proteome</keyword>
<gene>
    <name evidence="2" type="ORF">VITFI_CDS2002</name>
</gene>
<protein>
    <submittedName>
        <fullName evidence="2">Uncharacterized protein</fullName>
    </submittedName>
</protein>
<sequence length="364" mass="40097">MTDVRVQPNTGIVSVQIEQPEAMSRWFGRRNTAGARRLRWDHIGIAGHRCEVVLILRNGQKAPEASWAGEVDMPFTRGLSRLVLDLLLEGVGMSQLCRMLELPFSDLWKYKYRIDQGQGATPADKTDKPGTPPTATTARPPASPALGGASSAAPVAVQPALPAPTTATTPPAATPAEASAPTPAPGKVDVMISHEVPTQLPPADAPVWLALLRGKLALDVQALSLKLLLTKTLREAQQHSDIDLHRQAAQALHRYFDRNQALLGHEIHQIAVAHQAQQAAQKSDAYILPDASDPLWLALLLGERELDVRALGLRLLLSRLRGQTRQNQNDEARMLKLVELHRFFEKNQAMLRHEISQLQRWVIH</sequence>
<evidence type="ECO:0000313" key="3">
    <source>
        <dbReference type="Proteomes" id="UP000199729"/>
    </source>
</evidence>
<evidence type="ECO:0000313" key="2">
    <source>
        <dbReference type="EMBL" id="ASM77780.1"/>
    </source>
</evidence>
<dbReference type="KEGG" id="vff:VITFI_CDS2002"/>
<reference evidence="2 3" key="1">
    <citation type="submission" date="2017-07" db="EMBL/GenBank/DDBJ databases">
        <title>Complete Genome Sequence of the cosmetic ferment Vitreoscilla filiformis (ATCC15551).</title>
        <authorList>
            <person name="Contreras S."/>
            <person name="Sagory-Zalkind P."/>
            <person name="Blanquart H."/>
            <person name="Iltis A."/>
            <person name="Morand S.C."/>
        </authorList>
    </citation>
    <scope>NUCLEOTIDE SEQUENCE [LARGE SCALE GENOMIC DNA]</scope>
    <source>
        <strain evidence="2 3">ATCC 15551</strain>
    </source>
</reference>
<dbReference type="Proteomes" id="UP000199729">
    <property type="component" value="Chromosome"/>
</dbReference>
<feature type="compositionally biased region" description="Low complexity" evidence="1">
    <location>
        <begin position="133"/>
        <end position="181"/>
    </location>
</feature>
<dbReference type="AlphaFoldDB" id="A0A221KG50"/>
<name>A0A221KG50_VITFI</name>
<organism evidence="2 3">
    <name type="scientific">Vitreoscilla filiformis</name>
    <dbReference type="NCBI Taxonomy" id="63"/>
    <lineage>
        <taxon>Bacteria</taxon>
        <taxon>Pseudomonadati</taxon>
        <taxon>Pseudomonadota</taxon>
        <taxon>Betaproteobacteria</taxon>
        <taxon>Neisseriales</taxon>
        <taxon>Neisseriaceae</taxon>
        <taxon>Vitreoscilla</taxon>
    </lineage>
</organism>
<evidence type="ECO:0000256" key="1">
    <source>
        <dbReference type="SAM" id="MobiDB-lite"/>
    </source>
</evidence>